<dbReference type="PANTHER" id="PTHR43283">
    <property type="entry name" value="BETA-LACTAMASE-RELATED"/>
    <property type="match status" value="1"/>
</dbReference>
<dbReference type="InterPro" id="IPR012338">
    <property type="entry name" value="Beta-lactam/transpept-like"/>
</dbReference>
<evidence type="ECO:0000259" key="1">
    <source>
        <dbReference type="Pfam" id="PF00144"/>
    </source>
</evidence>
<name>A0A8H6ZE27_9AGAR</name>
<dbReference type="SUPFAM" id="SSF56601">
    <property type="entry name" value="beta-lactamase/transpeptidase-like"/>
    <property type="match status" value="1"/>
</dbReference>
<organism evidence="2 3">
    <name type="scientific">Mycena sanguinolenta</name>
    <dbReference type="NCBI Taxonomy" id="230812"/>
    <lineage>
        <taxon>Eukaryota</taxon>
        <taxon>Fungi</taxon>
        <taxon>Dikarya</taxon>
        <taxon>Basidiomycota</taxon>
        <taxon>Agaricomycotina</taxon>
        <taxon>Agaricomycetes</taxon>
        <taxon>Agaricomycetidae</taxon>
        <taxon>Agaricales</taxon>
        <taxon>Marasmiineae</taxon>
        <taxon>Mycenaceae</taxon>
        <taxon>Mycena</taxon>
    </lineage>
</organism>
<evidence type="ECO:0000313" key="2">
    <source>
        <dbReference type="EMBL" id="KAF7374586.1"/>
    </source>
</evidence>
<dbReference type="AlphaFoldDB" id="A0A8H6ZE27"/>
<dbReference type="Pfam" id="PF00144">
    <property type="entry name" value="Beta-lactamase"/>
    <property type="match status" value="1"/>
</dbReference>
<sequence>MPFTLSAAQTGAFDSILIDAVANKLTPALFFGVTNAEGPLYLRTVGTKLVDDPASEPIDEDTVFWLCSQTKLITTIAALKLIEQGKITLDTPVETVLPELANPVIVTAHDEAGRPTASTPAKGKILFGQLLNHTSGLDYYLDGTIPMTDPARGIPIACSYKYKEGEGVPKFLEIIKGSLPSIPLRFEPGTNFAYGFSSDIAGFVTERLSGQTLEQYFQEHIFTPLGLTSTSFYLTPLLKERLLPLSYRSPNGTLERWSGPPVVDLDPATVRVHMGGGGLYGSQKDYLTILRHLLQIQGTHPTTSCYLHTLIKIPNYLLAGTATNPILSRASVDSMFEPTLPPAGADTLDGAISSFAPYLGQLPNTAQFGRGVYVNTEDIPGKRRKGSGAWSGWASTSFFVDPTSGVAAVFGTQLAPTGDDMHERKYNELERVLYSEL</sequence>
<protein>
    <recommendedName>
        <fullName evidence="1">Beta-lactamase-related domain-containing protein</fullName>
    </recommendedName>
</protein>
<dbReference type="InterPro" id="IPR050789">
    <property type="entry name" value="Diverse_Enzym_Activities"/>
</dbReference>
<dbReference type="PANTHER" id="PTHR43283:SF3">
    <property type="entry name" value="BETA-LACTAMASE FAMILY PROTEIN (AFU_ORTHOLOGUE AFUA_5G07500)"/>
    <property type="match status" value="1"/>
</dbReference>
<evidence type="ECO:0000313" key="3">
    <source>
        <dbReference type="Proteomes" id="UP000623467"/>
    </source>
</evidence>
<dbReference type="EMBL" id="JACAZH010000002">
    <property type="protein sequence ID" value="KAF7374586.1"/>
    <property type="molecule type" value="Genomic_DNA"/>
</dbReference>
<dbReference type="Proteomes" id="UP000623467">
    <property type="component" value="Unassembled WGS sequence"/>
</dbReference>
<dbReference type="OrthoDB" id="428260at2759"/>
<gene>
    <name evidence="2" type="ORF">MSAN_00343200</name>
</gene>
<keyword evidence="3" id="KW-1185">Reference proteome</keyword>
<accession>A0A8H6ZE27</accession>
<reference evidence="2" key="1">
    <citation type="submission" date="2020-05" db="EMBL/GenBank/DDBJ databases">
        <title>Mycena genomes resolve the evolution of fungal bioluminescence.</title>
        <authorList>
            <person name="Tsai I.J."/>
        </authorList>
    </citation>
    <scope>NUCLEOTIDE SEQUENCE</scope>
    <source>
        <strain evidence="2">160909Yilan</strain>
    </source>
</reference>
<dbReference type="Gene3D" id="3.40.710.10">
    <property type="entry name" value="DD-peptidase/beta-lactamase superfamily"/>
    <property type="match status" value="1"/>
</dbReference>
<feature type="domain" description="Beta-lactamase-related" evidence="1">
    <location>
        <begin position="18"/>
        <end position="430"/>
    </location>
</feature>
<proteinExistence type="predicted"/>
<comment type="caution">
    <text evidence="2">The sequence shown here is derived from an EMBL/GenBank/DDBJ whole genome shotgun (WGS) entry which is preliminary data.</text>
</comment>
<dbReference type="InterPro" id="IPR001466">
    <property type="entry name" value="Beta-lactam-related"/>
</dbReference>